<evidence type="ECO:0000256" key="6">
    <source>
        <dbReference type="ARBA" id="ARBA00023136"/>
    </source>
</evidence>
<keyword evidence="5 7" id="KW-1133">Transmembrane helix</keyword>
<feature type="transmembrane region" description="Helical" evidence="7">
    <location>
        <begin position="178"/>
        <end position="201"/>
    </location>
</feature>
<dbReference type="InterPro" id="IPR005828">
    <property type="entry name" value="MFS_sugar_transport-like"/>
</dbReference>
<dbReference type="InterPro" id="IPR036259">
    <property type="entry name" value="MFS_trans_sf"/>
</dbReference>
<evidence type="ECO:0000313" key="10">
    <source>
        <dbReference type="Proteomes" id="UP000664521"/>
    </source>
</evidence>
<proteinExistence type="inferred from homology"/>
<evidence type="ECO:0000313" key="9">
    <source>
        <dbReference type="EMBL" id="CAF9925035.1"/>
    </source>
</evidence>
<dbReference type="GO" id="GO:0022857">
    <property type="term" value="F:transmembrane transporter activity"/>
    <property type="evidence" value="ECO:0007669"/>
    <property type="project" value="InterPro"/>
</dbReference>
<dbReference type="Gene3D" id="1.20.1250.20">
    <property type="entry name" value="MFS general substrate transporter like domains"/>
    <property type="match status" value="1"/>
</dbReference>
<protein>
    <recommendedName>
        <fullName evidence="8">Major facilitator superfamily (MFS) profile domain-containing protein</fullName>
    </recommendedName>
</protein>
<dbReference type="OrthoDB" id="5290825at2759"/>
<comment type="subcellular location">
    <subcellularLocation>
        <location evidence="1">Membrane</location>
        <topology evidence="1">Multi-pass membrane protein</topology>
    </subcellularLocation>
</comment>
<name>A0A8H3FJT5_9LECA</name>
<dbReference type="InterPro" id="IPR050814">
    <property type="entry name" value="Myo-inositol_Transporter"/>
</dbReference>
<reference evidence="9" key="1">
    <citation type="submission" date="2021-03" db="EMBL/GenBank/DDBJ databases">
        <authorList>
            <person name="Tagirdzhanova G."/>
        </authorList>
    </citation>
    <scope>NUCLEOTIDE SEQUENCE</scope>
</reference>
<feature type="transmembrane region" description="Helical" evidence="7">
    <location>
        <begin position="357"/>
        <end position="381"/>
    </location>
</feature>
<feature type="transmembrane region" description="Helical" evidence="7">
    <location>
        <begin position="449"/>
        <end position="468"/>
    </location>
</feature>
<dbReference type="SUPFAM" id="SSF103473">
    <property type="entry name" value="MFS general substrate transporter"/>
    <property type="match status" value="1"/>
</dbReference>
<accession>A0A8H3FJT5</accession>
<dbReference type="InterPro" id="IPR020846">
    <property type="entry name" value="MFS_dom"/>
</dbReference>
<evidence type="ECO:0000256" key="3">
    <source>
        <dbReference type="ARBA" id="ARBA00022448"/>
    </source>
</evidence>
<evidence type="ECO:0000259" key="8">
    <source>
        <dbReference type="PROSITE" id="PS50850"/>
    </source>
</evidence>
<dbReference type="AlphaFoldDB" id="A0A8H3FJT5"/>
<feature type="transmembrane region" description="Helical" evidence="7">
    <location>
        <begin position="422"/>
        <end position="443"/>
    </location>
</feature>
<dbReference type="Pfam" id="PF00083">
    <property type="entry name" value="Sugar_tr"/>
    <property type="match status" value="1"/>
</dbReference>
<dbReference type="PRINTS" id="PR00171">
    <property type="entry name" value="SUGRTRNSPORT"/>
</dbReference>
<feature type="transmembrane region" description="Helical" evidence="7">
    <location>
        <begin position="521"/>
        <end position="541"/>
    </location>
</feature>
<evidence type="ECO:0000256" key="1">
    <source>
        <dbReference type="ARBA" id="ARBA00004141"/>
    </source>
</evidence>
<feature type="transmembrane region" description="Helical" evidence="7">
    <location>
        <begin position="393"/>
        <end position="415"/>
    </location>
</feature>
<dbReference type="GO" id="GO:0015798">
    <property type="term" value="P:myo-inositol transport"/>
    <property type="evidence" value="ECO:0007669"/>
    <property type="project" value="UniProtKB-ARBA"/>
</dbReference>
<keyword evidence="10" id="KW-1185">Reference proteome</keyword>
<dbReference type="PANTHER" id="PTHR48020">
    <property type="entry name" value="PROTON MYO-INOSITOL COTRANSPORTER"/>
    <property type="match status" value="1"/>
</dbReference>
<sequence length="623" mass="71001">MAHQQKTEFVYLPGKQHTSTTANLNSKLIHPFRALRPERMNELVDSFMERTKLDPMYRETIRKGAFLAQDSNAFALERRDGLVLSKVEREWLAVEDPETGNKWNQPWLLYALIACCSLGAAVQGWDEAWSTQRHTSVAQFSVAEPLNRVLGRRGTIFVTCMISSVTCVWQAFTNTWWHMFLARFCLGLGIGPKSATIPIFAAECVPANIRGALVMSWQMFTAFGIMLGYIAGVVFRDVLDGDSDHCSKYQPPSVLLGVECSLNWRLMIASPMIIPLITAAYVYTLPESPRWLLLKARQGKTEYYEKAFRSLCKLRRTRLQAARDLFLIHHLLDGEEEIKQRRNRFIELWTVARNRRALVASLTVMFFQQICGVNVMAFYSTDVLSEVFSDKNALLASMGFGILNFVFALPAVYTIDTFGRRNLLLTTVPFLAIFQLFTGLGFLKPEKSTGRTALVMIGMYLFSVFYSPGEGPVPFVYSAESMPLYVRDLGMSMATATLWFFNFLLAVTFPKFQVAFKNTGAFAYYAAWCVIGWFMIFFLVYETKDLSLEQLDARFEIPTKTHARWAIKEAVFVFKYYILRRKETQRPVLSVSTRGMDDVDMISLPPRKLSIDIDERGSTTSMA</sequence>
<feature type="transmembrane region" description="Helical" evidence="7">
    <location>
        <begin position="213"/>
        <end position="235"/>
    </location>
</feature>
<feature type="transmembrane region" description="Helical" evidence="7">
    <location>
        <begin position="264"/>
        <end position="285"/>
    </location>
</feature>
<evidence type="ECO:0000256" key="5">
    <source>
        <dbReference type="ARBA" id="ARBA00022989"/>
    </source>
</evidence>
<dbReference type="PANTHER" id="PTHR48020:SF25">
    <property type="entry name" value="SUGAR TRANSPORTER, PUTATIVE (AFU_ORTHOLOGUE AFUA_7G05830)-RELATED"/>
    <property type="match status" value="1"/>
</dbReference>
<comment type="caution">
    <text evidence="9">The sequence shown here is derived from an EMBL/GenBank/DDBJ whole genome shotgun (WGS) entry which is preliminary data.</text>
</comment>
<evidence type="ECO:0000256" key="7">
    <source>
        <dbReference type="SAM" id="Phobius"/>
    </source>
</evidence>
<gene>
    <name evidence="9" type="ORF">HETSPECPRED_005727</name>
</gene>
<feature type="transmembrane region" description="Helical" evidence="7">
    <location>
        <begin position="489"/>
        <end position="509"/>
    </location>
</feature>
<dbReference type="PROSITE" id="PS50850">
    <property type="entry name" value="MFS"/>
    <property type="match status" value="1"/>
</dbReference>
<dbReference type="Proteomes" id="UP000664521">
    <property type="component" value="Unassembled WGS sequence"/>
</dbReference>
<dbReference type="InterPro" id="IPR003663">
    <property type="entry name" value="Sugar/inositol_transpt"/>
</dbReference>
<feature type="transmembrane region" description="Helical" evidence="7">
    <location>
        <begin position="154"/>
        <end position="172"/>
    </location>
</feature>
<organism evidence="9 10">
    <name type="scientific">Heterodermia speciosa</name>
    <dbReference type="NCBI Taxonomy" id="116794"/>
    <lineage>
        <taxon>Eukaryota</taxon>
        <taxon>Fungi</taxon>
        <taxon>Dikarya</taxon>
        <taxon>Ascomycota</taxon>
        <taxon>Pezizomycotina</taxon>
        <taxon>Lecanoromycetes</taxon>
        <taxon>OSLEUM clade</taxon>
        <taxon>Lecanoromycetidae</taxon>
        <taxon>Caliciales</taxon>
        <taxon>Physciaceae</taxon>
        <taxon>Heterodermia</taxon>
    </lineage>
</organism>
<comment type="similarity">
    <text evidence="2">Belongs to the major facilitator superfamily. Sugar transporter (TC 2.A.1.1) family.</text>
</comment>
<keyword evidence="3" id="KW-0813">Transport</keyword>
<dbReference type="GO" id="GO:0015791">
    <property type="term" value="P:polyol transmembrane transport"/>
    <property type="evidence" value="ECO:0007669"/>
    <property type="project" value="UniProtKB-ARBA"/>
</dbReference>
<keyword evidence="6 7" id="KW-0472">Membrane</keyword>
<keyword evidence="4 7" id="KW-0812">Transmembrane</keyword>
<dbReference type="GO" id="GO:0016020">
    <property type="term" value="C:membrane"/>
    <property type="evidence" value="ECO:0007669"/>
    <property type="project" value="UniProtKB-SubCell"/>
</dbReference>
<evidence type="ECO:0000256" key="4">
    <source>
        <dbReference type="ARBA" id="ARBA00022692"/>
    </source>
</evidence>
<evidence type="ECO:0000256" key="2">
    <source>
        <dbReference type="ARBA" id="ARBA00010992"/>
    </source>
</evidence>
<dbReference type="EMBL" id="CAJPDS010000037">
    <property type="protein sequence ID" value="CAF9925035.1"/>
    <property type="molecule type" value="Genomic_DNA"/>
</dbReference>
<feature type="domain" description="Major facilitator superfamily (MFS) profile" evidence="8">
    <location>
        <begin position="57"/>
        <end position="544"/>
    </location>
</feature>